<evidence type="ECO:0000256" key="4">
    <source>
        <dbReference type="ARBA" id="ARBA00023136"/>
    </source>
</evidence>
<dbReference type="GO" id="GO:0042391">
    <property type="term" value="P:regulation of membrane potential"/>
    <property type="evidence" value="ECO:0007669"/>
    <property type="project" value="TreeGrafter"/>
</dbReference>
<dbReference type="InterPro" id="IPR050818">
    <property type="entry name" value="KCNH_animal-type"/>
</dbReference>
<feature type="transmembrane region" description="Helical" evidence="5">
    <location>
        <begin position="441"/>
        <end position="462"/>
    </location>
</feature>
<dbReference type="SUPFAM" id="SSF81324">
    <property type="entry name" value="Voltage-gated potassium channels"/>
    <property type="match status" value="1"/>
</dbReference>
<gene>
    <name evidence="7" type="ORF">CBRE1094_LOCUS10219</name>
</gene>
<evidence type="ECO:0000313" key="7">
    <source>
        <dbReference type="EMBL" id="CAD9430558.1"/>
    </source>
</evidence>
<dbReference type="PANTHER" id="PTHR10217:SF435">
    <property type="entry name" value="POTASSIUM VOLTAGE-GATED CHANNEL PROTEIN EAG"/>
    <property type="match status" value="1"/>
</dbReference>
<dbReference type="InterPro" id="IPR005821">
    <property type="entry name" value="Ion_trans_dom"/>
</dbReference>
<protein>
    <recommendedName>
        <fullName evidence="6">Ion transport domain-containing protein</fullName>
    </recommendedName>
</protein>
<sequence length="541" mass="59750">MLGSDLHISDVSDADLARWEAAEVSPPLIPSVSTSTVGRTAHHELVGASSQCSMVSSRLSLQCPSQCSKVPSRLSLRRASIMDSGPKLRVRVASLPVGETVTHELDDMVKSVEQGAQSSSVLPNQSTLRKDVDLLNSRLHSTNALLLNPNGKRMQYWDLCTLSALAFTATVTPYEVCMMWGPSKVGALFVINQCINFIFIVDICCNFFLPFKAPLSHGGGWVKDHTRIAAHYAKGWFVIDVCSVFPVDVLMVAGVLGSEEIGSDNGNNGTQMLQMVRMLRLLRLIKLARILRASRIFSRWENSISISYPQRSLITWTVLIAMVLHWMACSLGLVAQLHTSLRTPSVTAEVSARIEAERQGLTTTGSECFGCVYGDHFGMARYCESPCLTPCEFDVHAGLDLPNAYPAELDAHMNYLVKQESWVCRYNAVGTVRPSQYHGSLWVAAIYVSLLQLSGGVGSIVPENLEEYVLFIINILLGSVLWAMVVGTVCGVMTTGDPHSIKFKQDMDALNFFLEDMNMPSQLRMRAREYLRNCRERVDST</sequence>
<name>A0A7S2CQW0_9EUKA</name>
<feature type="domain" description="Ion transport" evidence="6">
    <location>
        <begin position="155"/>
        <end position="488"/>
    </location>
</feature>
<evidence type="ECO:0000256" key="3">
    <source>
        <dbReference type="ARBA" id="ARBA00022989"/>
    </source>
</evidence>
<evidence type="ECO:0000256" key="5">
    <source>
        <dbReference type="SAM" id="Phobius"/>
    </source>
</evidence>
<dbReference type="Pfam" id="PF00520">
    <property type="entry name" value="Ion_trans"/>
    <property type="match status" value="1"/>
</dbReference>
<dbReference type="EMBL" id="HBGU01018782">
    <property type="protein sequence ID" value="CAD9430558.1"/>
    <property type="molecule type" value="Transcribed_RNA"/>
</dbReference>
<dbReference type="GO" id="GO:0005249">
    <property type="term" value="F:voltage-gated potassium channel activity"/>
    <property type="evidence" value="ECO:0007669"/>
    <property type="project" value="TreeGrafter"/>
</dbReference>
<dbReference type="Gene3D" id="1.10.287.70">
    <property type="match status" value="1"/>
</dbReference>
<evidence type="ECO:0000256" key="2">
    <source>
        <dbReference type="ARBA" id="ARBA00022692"/>
    </source>
</evidence>
<organism evidence="7">
    <name type="scientific">Haptolina brevifila</name>
    <dbReference type="NCBI Taxonomy" id="156173"/>
    <lineage>
        <taxon>Eukaryota</taxon>
        <taxon>Haptista</taxon>
        <taxon>Haptophyta</taxon>
        <taxon>Prymnesiophyceae</taxon>
        <taxon>Prymnesiales</taxon>
        <taxon>Prymnesiaceae</taxon>
        <taxon>Haptolina</taxon>
    </lineage>
</organism>
<keyword evidence="3 5" id="KW-1133">Transmembrane helix</keyword>
<dbReference type="PANTHER" id="PTHR10217">
    <property type="entry name" value="VOLTAGE AND LIGAND GATED POTASSIUM CHANNEL"/>
    <property type="match status" value="1"/>
</dbReference>
<evidence type="ECO:0000259" key="6">
    <source>
        <dbReference type="Pfam" id="PF00520"/>
    </source>
</evidence>
<keyword evidence="2 5" id="KW-0812">Transmembrane</keyword>
<dbReference type="AlphaFoldDB" id="A0A7S2CQW0"/>
<evidence type="ECO:0000256" key="1">
    <source>
        <dbReference type="ARBA" id="ARBA00004141"/>
    </source>
</evidence>
<comment type="subcellular location">
    <subcellularLocation>
        <location evidence="1">Membrane</location>
        <topology evidence="1">Multi-pass membrane protein</topology>
    </subcellularLocation>
</comment>
<dbReference type="GO" id="GO:0005886">
    <property type="term" value="C:plasma membrane"/>
    <property type="evidence" value="ECO:0007669"/>
    <property type="project" value="TreeGrafter"/>
</dbReference>
<feature type="transmembrane region" description="Helical" evidence="5">
    <location>
        <begin position="313"/>
        <end position="335"/>
    </location>
</feature>
<accession>A0A7S2CQW0</accession>
<keyword evidence="4 5" id="KW-0472">Membrane</keyword>
<reference evidence="7" key="1">
    <citation type="submission" date="2021-01" db="EMBL/GenBank/DDBJ databases">
        <authorList>
            <person name="Corre E."/>
            <person name="Pelletier E."/>
            <person name="Niang G."/>
            <person name="Scheremetjew M."/>
            <person name="Finn R."/>
            <person name="Kale V."/>
            <person name="Holt S."/>
            <person name="Cochrane G."/>
            <person name="Meng A."/>
            <person name="Brown T."/>
            <person name="Cohen L."/>
        </authorList>
    </citation>
    <scope>NUCLEOTIDE SEQUENCE</scope>
    <source>
        <strain evidence="7">UTEX LB 985</strain>
    </source>
</reference>
<proteinExistence type="predicted"/>
<feature type="transmembrane region" description="Helical" evidence="5">
    <location>
        <begin position="468"/>
        <end position="494"/>
    </location>
</feature>